<reference evidence="2 3" key="1">
    <citation type="journal article" date="2013" name="ISME J.">
        <title>A metabolic model for members of the genus Tetrasphaera involved in enhanced biological phosphorus removal.</title>
        <authorList>
            <person name="Kristiansen R."/>
            <person name="Nguyen H.T.T."/>
            <person name="Saunders A.M."/>
            <person name="Nielsen J.L."/>
            <person name="Wimmer R."/>
            <person name="Le V.Q."/>
            <person name="McIlroy S.J."/>
            <person name="Petrovski S."/>
            <person name="Seviour R.J."/>
            <person name="Calteau A."/>
            <person name="Nielsen K.L."/>
            <person name="Nielsen P.H."/>
        </authorList>
    </citation>
    <scope>NUCLEOTIDE SEQUENCE [LARGE SCALE GENOMIC DNA]</scope>
    <source>
        <strain evidence="2 3">T1-X7</strain>
    </source>
</reference>
<organism evidence="2 3">
    <name type="scientific">Nostocoides japonicum T1-X7</name>
    <dbReference type="NCBI Taxonomy" id="1194083"/>
    <lineage>
        <taxon>Bacteria</taxon>
        <taxon>Bacillati</taxon>
        <taxon>Actinomycetota</taxon>
        <taxon>Actinomycetes</taxon>
        <taxon>Micrococcales</taxon>
        <taxon>Intrasporangiaceae</taxon>
        <taxon>Nostocoides</taxon>
    </lineage>
</organism>
<name>A0A077M288_9MICO</name>
<evidence type="ECO:0000256" key="1">
    <source>
        <dbReference type="SAM" id="Phobius"/>
    </source>
</evidence>
<dbReference type="Pfam" id="PF06103">
    <property type="entry name" value="DUF948"/>
    <property type="match status" value="1"/>
</dbReference>
<keyword evidence="1" id="KW-1133">Transmembrane helix</keyword>
<feature type="transmembrane region" description="Helical" evidence="1">
    <location>
        <begin position="6"/>
        <end position="29"/>
    </location>
</feature>
<protein>
    <submittedName>
        <fullName evidence="2">Secreted protein</fullName>
    </submittedName>
</protein>
<dbReference type="AlphaFoldDB" id="A0A077M288"/>
<dbReference type="InterPro" id="IPR009293">
    <property type="entry name" value="UPF0478"/>
</dbReference>
<evidence type="ECO:0000313" key="3">
    <source>
        <dbReference type="Proteomes" id="UP000035721"/>
    </source>
</evidence>
<dbReference type="OrthoDB" id="3237344at2"/>
<accession>A0A077M288</accession>
<sequence length="125" mass="12931">MEWTLGGIAGLVAALAFSYLVIRLAGLIAKAGKILDETRTTVRTTTENVQPTLVKLTDTVSLTNDQLARVDGITTQVGVMTTNASALTGLFAATLGGPLVKVAALSFGVRSAVAATRSRKRQAAS</sequence>
<keyword evidence="3" id="KW-1185">Reference proteome</keyword>
<gene>
    <name evidence="2" type="ORF">BN12_670003</name>
</gene>
<keyword evidence="1" id="KW-0472">Membrane</keyword>
<proteinExistence type="predicted"/>
<evidence type="ECO:0000313" key="2">
    <source>
        <dbReference type="EMBL" id="CCH79951.1"/>
    </source>
</evidence>
<dbReference type="Proteomes" id="UP000035721">
    <property type="component" value="Unassembled WGS sequence"/>
</dbReference>
<dbReference type="EMBL" id="CAJB01000400">
    <property type="protein sequence ID" value="CCH79951.1"/>
    <property type="molecule type" value="Genomic_DNA"/>
</dbReference>
<comment type="caution">
    <text evidence="2">The sequence shown here is derived from an EMBL/GenBank/DDBJ whole genome shotgun (WGS) entry which is preliminary data.</text>
</comment>
<keyword evidence="1" id="KW-0812">Transmembrane</keyword>
<dbReference type="STRING" id="1194083.BN12_670003"/>
<dbReference type="RefSeq" id="WP_048551939.1">
    <property type="nucleotide sequence ID" value="NZ_HF570958.1"/>
</dbReference>